<dbReference type="Proteomes" id="UP001501074">
    <property type="component" value="Unassembled WGS sequence"/>
</dbReference>
<protein>
    <submittedName>
        <fullName evidence="2">DUF3052 domain-containing protein</fullName>
    </submittedName>
</protein>
<evidence type="ECO:0000313" key="2">
    <source>
        <dbReference type="EMBL" id="GAA3625227.1"/>
    </source>
</evidence>
<keyword evidence="3" id="KW-1185">Reference proteome</keyword>
<accession>A0ABP7A5H4</accession>
<dbReference type="Pfam" id="PF11253">
    <property type="entry name" value="DUF3052"/>
    <property type="match status" value="1"/>
</dbReference>
<organism evidence="2 3">
    <name type="scientific">Kineosporia mesophila</name>
    <dbReference type="NCBI Taxonomy" id="566012"/>
    <lineage>
        <taxon>Bacteria</taxon>
        <taxon>Bacillati</taxon>
        <taxon>Actinomycetota</taxon>
        <taxon>Actinomycetes</taxon>
        <taxon>Kineosporiales</taxon>
        <taxon>Kineosporiaceae</taxon>
        <taxon>Kineosporia</taxon>
    </lineage>
</organism>
<gene>
    <name evidence="2" type="ORF">GCM10022223_47980</name>
</gene>
<sequence>MKRVGQTTRPDSERPLRAASAAARGALAAEEVSEVGATAEPAAEQTMAGRLGLKPGQFVQEFGYDDDVDDDLRLAIETLTGNELADEDSQDVVDAALYWWRDEDGDLVDSLVDALTNLAEGGVIWLLTPKAGRDGHVEHSEIEEAAPTAGLHATSTISVCQDWTGTRLATPKAGRR</sequence>
<name>A0ABP7A5H4_9ACTN</name>
<evidence type="ECO:0000256" key="1">
    <source>
        <dbReference type="SAM" id="MobiDB-lite"/>
    </source>
</evidence>
<dbReference type="InterPro" id="IPR021412">
    <property type="entry name" value="DUF3052"/>
</dbReference>
<feature type="region of interest" description="Disordered" evidence="1">
    <location>
        <begin position="1"/>
        <end position="21"/>
    </location>
</feature>
<proteinExistence type="predicted"/>
<evidence type="ECO:0000313" key="3">
    <source>
        <dbReference type="Proteomes" id="UP001501074"/>
    </source>
</evidence>
<reference evidence="3" key="1">
    <citation type="journal article" date="2019" name="Int. J. Syst. Evol. Microbiol.">
        <title>The Global Catalogue of Microorganisms (GCM) 10K type strain sequencing project: providing services to taxonomists for standard genome sequencing and annotation.</title>
        <authorList>
            <consortium name="The Broad Institute Genomics Platform"/>
            <consortium name="The Broad Institute Genome Sequencing Center for Infectious Disease"/>
            <person name="Wu L."/>
            <person name="Ma J."/>
        </authorList>
    </citation>
    <scope>NUCLEOTIDE SEQUENCE [LARGE SCALE GENOMIC DNA]</scope>
    <source>
        <strain evidence="3">JCM 16902</strain>
    </source>
</reference>
<dbReference type="EMBL" id="BAAAZO010000009">
    <property type="protein sequence ID" value="GAA3625227.1"/>
    <property type="molecule type" value="Genomic_DNA"/>
</dbReference>
<comment type="caution">
    <text evidence="2">The sequence shown here is derived from an EMBL/GenBank/DDBJ whole genome shotgun (WGS) entry which is preliminary data.</text>
</comment>